<protein>
    <submittedName>
        <fullName evidence="1">Uncharacterized protein</fullName>
    </submittedName>
</protein>
<evidence type="ECO:0000313" key="1">
    <source>
        <dbReference type="EMBL" id="ATC84162.1"/>
    </source>
</evidence>
<gene>
    <name evidence="1" type="ORF">PAGA_b0209</name>
</gene>
<organism evidence="1 2">
    <name type="scientific">Pseudoalteromonas agarivorans DSM 14585</name>
    <dbReference type="NCBI Taxonomy" id="1312369"/>
    <lineage>
        <taxon>Bacteria</taxon>
        <taxon>Pseudomonadati</taxon>
        <taxon>Pseudomonadota</taxon>
        <taxon>Gammaproteobacteria</taxon>
        <taxon>Alteromonadales</taxon>
        <taxon>Pseudoalteromonadaceae</taxon>
        <taxon>Pseudoalteromonas</taxon>
    </lineage>
</organism>
<dbReference type="Proteomes" id="UP000217277">
    <property type="component" value="Chromosome II"/>
</dbReference>
<reference evidence="1" key="1">
    <citation type="submission" date="2015-03" db="EMBL/GenBank/DDBJ databases">
        <authorList>
            <person name="Xie B.-B."/>
            <person name="Rong J.-C."/>
            <person name="Qin Q.-L."/>
            <person name="Zhang Y.-Z."/>
        </authorList>
    </citation>
    <scope>NUCLEOTIDE SEQUENCE</scope>
    <source>
        <strain evidence="1">DSM 14585</strain>
    </source>
</reference>
<name>A0ACA8E1M9_9GAMM</name>
<accession>A0ACA8E1M9</accession>
<sequence length="214" mass="23561">MSTIDYSKYSINELFEVKDKISPESSNYDSFLTELEIRKDEIAIVMANSQTEAFSLAENRVKIIGYFQLTAAVFIILYYLSSIADGSVSILSTVITLPLIVLNILAGYTALKENHKYYWLSILNQSLQIPSIAIGSISTTYSGLGGAYVYLSWGTEFSFGATASFLPGFSFNQFTSSLPMQSFSIDIIAIIFIGALLTVSKVKSTANKPINQDK</sequence>
<proteinExistence type="predicted"/>
<evidence type="ECO:0000313" key="2">
    <source>
        <dbReference type="Proteomes" id="UP000217277"/>
    </source>
</evidence>
<dbReference type="EMBL" id="CP011012">
    <property type="protein sequence ID" value="ATC84162.1"/>
    <property type="molecule type" value="Genomic_DNA"/>
</dbReference>
<keyword evidence="2" id="KW-1185">Reference proteome</keyword>